<dbReference type="InterPro" id="IPR027417">
    <property type="entry name" value="P-loop_NTPase"/>
</dbReference>
<dbReference type="PROSITE" id="PS50837">
    <property type="entry name" value="NACHT"/>
    <property type="match status" value="1"/>
</dbReference>
<dbReference type="Proteomes" id="UP000054466">
    <property type="component" value="Unassembled WGS sequence"/>
</dbReference>
<reference evidence="4 5" key="1">
    <citation type="submission" date="2015-01" db="EMBL/GenBank/DDBJ databases">
        <title>The Genome Sequence of Cladophialophora immunda CBS83496.</title>
        <authorList>
            <consortium name="The Broad Institute Genomics Platform"/>
            <person name="Cuomo C."/>
            <person name="de Hoog S."/>
            <person name="Gorbushina A."/>
            <person name="Stielow B."/>
            <person name="Teixiera M."/>
            <person name="Abouelleil A."/>
            <person name="Chapman S.B."/>
            <person name="Priest M."/>
            <person name="Young S.K."/>
            <person name="Wortman J."/>
            <person name="Nusbaum C."/>
            <person name="Birren B."/>
        </authorList>
    </citation>
    <scope>NUCLEOTIDE SEQUENCE [LARGE SCALE GENOMIC DNA]</scope>
    <source>
        <strain evidence="4 5">CBS 83496</strain>
    </source>
</reference>
<evidence type="ECO:0000313" key="5">
    <source>
        <dbReference type="Proteomes" id="UP000054466"/>
    </source>
</evidence>
<evidence type="ECO:0000259" key="3">
    <source>
        <dbReference type="PROSITE" id="PS50837"/>
    </source>
</evidence>
<dbReference type="AlphaFoldDB" id="A0A0D2CNZ3"/>
<dbReference type="OrthoDB" id="5421817at2759"/>
<protein>
    <recommendedName>
        <fullName evidence="3">NACHT domain-containing protein</fullName>
    </recommendedName>
</protein>
<dbReference type="GeneID" id="27343639"/>
<gene>
    <name evidence="4" type="ORF">PV07_04445</name>
</gene>
<dbReference type="InterPro" id="IPR002110">
    <property type="entry name" value="Ankyrin_rpt"/>
</dbReference>
<dbReference type="EMBL" id="KN847041">
    <property type="protein sequence ID" value="KIW32933.1"/>
    <property type="molecule type" value="Genomic_DNA"/>
</dbReference>
<feature type="repeat" description="ANK" evidence="2">
    <location>
        <begin position="945"/>
        <end position="977"/>
    </location>
</feature>
<dbReference type="PANTHER" id="PTHR10039:SF14">
    <property type="entry name" value="NACHT DOMAIN-CONTAINING PROTEIN"/>
    <property type="match status" value="1"/>
</dbReference>
<keyword evidence="1" id="KW-0677">Repeat</keyword>
<dbReference type="HOGENOM" id="CLU_002406_1_0_1"/>
<keyword evidence="2" id="KW-0040">ANK repeat</keyword>
<dbReference type="InterPro" id="IPR056884">
    <property type="entry name" value="NPHP3-like_N"/>
</dbReference>
<dbReference type="STRING" id="569365.A0A0D2CNZ3"/>
<evidence type="ECO:0000256" key="2">
    <source>
        <dbReference type="PROSITE-ProRule" id="PRU00023"/>
    </source>
</evidence>
<keyword evidence="5" id="KW-1185">Reference proteome</keyword>
<dbReference type="Pfam" id="PF22939">
    <property type="entry name" value="WHD_GPIID"/>
    <property type="match status" value="1"/>
</dbReference>
<dbReference type="SUPFAM" id="SSF48403">
    <property type="entry name" value="Ankyrin repeat"/>
    <property type="match status" value="1"/>
</dbReference>
<feature type="domain" description="NACHT" evidence="3">
    <location>
        <begin position="280"/>
        <end position="418"/>
    </location>
</feature>
<organism evidence="4 5">
    <name type="scientific">Cladophialophora immunda</name>
    <dbReference type="NCBI Taxonomy" id="569365"/>
    <lineage>
        <taxon>Eukaryota</taxon>
        <taxon>Fungi</taxon>
        <taxon>Dikarya</taxon>
        <taxon>Ascomycota</taxon>
        <taxon>Pezizomycotina</taxon>
        <taxon>Eurotiomycetes</taxon>
        <taxon>Chaetothyriomycetidae</taxon>
        <taxon>Chaetothyriales</taxon>
        <taxon>Herpotrichiellaceae</taxon>
        <taxon>Cladophialophora</taxon>
    </lineage>
</organism>
<dbReference type="RefSeq" id="XP_016253149.1">
    <property type="nucleotide sequence ID" value="XM_016391247.1"/>
</dbReference>
<dbReference type="SUPFAM" id="SSF52540">
    <property type="entry name" value="P-loop containing nucleoside triphosphate hydrolases"/>
    <property type="match status" value="1"/>
</dbReference>
<dbReference type="SMART" id="SM00248">
    <property type="entry name" value="ANK"/>
    <property type="match status" value="4"/>
</dbReference>
<name>A0A0D2CNZ3_9EURO</name>
<dbReference type="Pfam" id="PF24809">
    <property type="entry name" value="DUF7708"/>
    <property type="match status" value="1"/>
</dbReference>
<proteinExistence type="predicted"/>
<dbReference type="Gene3D" id="3.40.50.300">
    <property type="entry name" value="P-loop containing nucleotide triphosphate hydrolases"/>
    <property type="match status" value="1"/>
</dbReference>
<sequence length="1167" mass="133500">MATLLPSNFEEAYEIAKTEFFKSLKRPQDYDFSRFTSIDDVYDYTAKLQEEQDRKGNMRHLNRIRPYLQNLEQYVGVLDVLSQAKGDLLSLIWGPIKFLIQISSTLVKSYDKIIDTMGQIGDRLPHFRKYLELFKSNDTLKRLLLVFLRDILEFHVTALNFFKSKKWELYFESMWPKYGNKITIIMNNIERHAALISNEVTLTSIQDAQAAYAEALKTYERDGEFQRRQDFATVQQSLSPRLYDDDLETFRKRRSPDSGKWIEKNGDFSAWLNTSNKTKQILWVEGIPGAGKSYLSAYIVDIAQRQVDSCTVFAFLSFQDQKLTTAKVLQSLIFQLALENVDLHQALCREVQSNYRGVSSNTACLRTLFVKMLQMSNPTYIVVDGVDEIDENERSFLLRTLLEAKKECNEVKLLISSRGEDNILRIMRREAIRIHLQANNLADIQCFVRERTNEWLSCSAFDECTAAEIRNLLAPLASKSEGMILYARLVLDNISYLSSLHSIKEELSALPRGLDEAYGRILLRITEVLSKIDRGQVKRILSWIAGSQVSLQKRELEAAFSIREGVRSISKESRVFLNVLHLCGPIVEVQDDDTIRFVHFTAKQFLANQQNELFIDLQYARLDICRTCITFLGFECLEYEEDEDIKQAILSGQFVFFHYAATQWIAHLNLYIELQIKKPERDVLCEEVQDLVQRMESFNQIAPSSTIQPRNQDFHSIKNNWPDLSAILSQEHAYMRFKAPFTSLQTVTLFDSESPLNIFAIYGKFYQTLDSMLCPDTRHRPECSCQTLKNLYGQFIYKCDRIACRHHRHGFDNRKERDQHLLGHDRPFKCPESVCAFSEIGFKSGQSLSQHMDQCHPTQNPVTTKHPAIQDIDPESVEVVLTEAVKAGEVGFVSKLLGNIPKKLADTLYIVALRSSDPAMVAQFVSSGFSIDKADIPRSAIGTAEKVVPLNVAIRACNFEVVRYLLATGCDRNRSDFPYECPMSGLVNWGTALDHAIGLSLPQKRLEAISALTDNGTNIHEDYRYSFKPLRSLLRRKNVEAERVVIQTLELLKRSFSLRDLNELLRVEADGGCSVEVGRWLIQNGARADDRPKNPVKYSALHRACNKRTENAAYFVKCLLESGVDPALRAGHPLAVEPKGAKNISTWLGVTWEELIESTKSARRAKE</sequence>
<evidence type="ECO:0000313" key="4">
    <source>
        <dbReference type="EMBL" id="KIW32933.1"/>
    </source>
</evidence>
<dbReference type="VEuPathDB" id="FungiDB:PV07_04445"/>
<dbReference type="Gene3D" id="1.25.40.20">
    <property type="entry name" value="Ankyrin repeat-containing domain"/>
    <property type="match status" value="1"/>
</dbReference>
<dbReference type="InterPro" id="IPR056125">
    <property type="entry name" value="DUF7708"/>
</dbReference>
<evidence type="ECO:0000256" key="1">
    <source>
        <dbReference type="ARBA" id="ARBA00022737"/>
    </source>
</evidence>
<dbReference type="InterPro" id="IPR007111">
    <property type="entry name" value="NACHT_NTPase"/>
</dbReference>
<accession>A0A0D2CNZ3</accession>
<dbReference type="PANTHER" id="PTHR10039">
    <property type="entry name" value="AMELOGENIN"/>
    <property type="match status" value="1"/>
</dbReference>
<dbReference type="InterPro" id="IPR054471">
    <property type="entry name" value="GPIID_WHD"/>
</dbReference>
<dbReference type="PROSITE" id="PS50088">
    <property type="entry name" value="ANK_REPEAT"/>
    <property type="match status" value="1"/>
</dbReference>
<dbReference type="Pfam" id="PF24883">
    <property type="entry name" value="NPHP3_N"/>
    <property type="match status" value="1"/>
</dbReference>
<dbReference type="InterPro" id="IPR036770">
    <property type="entry name" value="Ankyrin_rpt-contain_sf"/>
</dbReference>